<evidence type="ECO:0000256" key="6">
    <source>
        <dbReference type="PROSITE-ProRule" id="PRU00023"/>
    </source>
</evidence>
<evidence type="ECO:0000256" key="1">
    <source>
        <dbReference type="ARBA" id="ARBA00022723"/>
    </source>
</evidence>
<dbReference type="InterPro" id="IPR049763">
    <property type="entry name" value="ANKFY1_BACK"/>
</dbReference>
<keyword evidence="1" id="KW-0479">Metal-binding</keyword>
<keyword evidence="10" id="KW-1185">Reference proteome</keyword>
<evidence type="ECO:0000259" key="8">
    <source>
        <dbReference type="PROSITE" id="PS50097"/>
    </source>
</evidence>
<feature type="repeat" description="ANK" evidence="6">
    <location>
        <begin position="370"/>
        <end position="403"/>
    </location>
</feature>
<accession>A0AAD9MWQ3</accession>
<sequence>MEQVSLDLGEVSKLQAHLDLLREEYVKLQERLADIESKYHVALAVSGQTKDNSFVSKLLQTVAGLFEKDRYSDLTIRLEGQEVKGHRFVLAARSDNWGVSDLACETVLDLSDIPEDVGYAMLRWVYTNEVVLHQNDTFLLDLLKAARRFTLNPLSDRCEQALMSLVHVKNCIRFHQTAEEIGADTLKQHCSELISNHWNDFTSEDFESLPAPSAYKMFKAKSEYPLHTAIRTRREDVVFLYLVEHDSQLPGKLNEIDNNGNLTLDLALQSHLEGIAQTLVKHKVDVNGIDHSGLCLLHKAIKRGDGYSARFLIQNGSNVNAATTLDKETSLHMVAAYSSNTSTIEVLLEMANIAKLLLSMRADPNAQNNNGSTPLHVAVEANNSHVFTVLLENDNLDLELQNSNSQSALWLALLRVPPGSQFDNESFASRLIKRGSSPNSVSKQSGDSLLHHAAASNMESAGLFLAMNGANGNIPNNKGETPLHMACQQGLAELTLTLLEKGANPNAQTVSSMSSFLTDDKPCIFQQTPLHLAIANKHRHVVTVFLEYKARVTTSGNNLQIIPNFSLRDSEGQTPFALALWQGLHDIALQLLNSGANVNDRNMSDATLLHQAIDKQDTESALFLLEHGADANAKTKENVTCLQLAIKCHLAGVVEVLCEKGADLNVMDEKGNCPLWDALDSGQEEVASILVHHNCDTNMWGSGPDGCQQTLLHRAIDENNEEIACFLIRSMSDINSPRRPGAHGEGGEEARDGQGPCHLAAAWGLDSVLETLLEYNADINAQDTDGKTALHIAIENQHHTIISMLLSYPGLDLMARDKYGQTPFAVAMATKNNHAAQSILDREPTAAEQFDNRGRNFLHIAIQQSDIESVLFLISVHVNVNSKIQDPSQLSPLHLAVKSGTEMIVRNLILAGAFINELTPQKQTCLHLAAYHDHAAICSILIENGVDFDALDDGFNNALHIAVQQGHLNTIRILLTESQVNAEAINMRGQNPLHILGQYGKENAAAIYELFMECMPSYPRDKPDANGNTVLLLAYFNGNANICKAIVRSGARLGTRNRDGLSIFNAPVATKQLLFKLLVSLFISRHCGRILCAKCSSRDMPILKYNIQKPVRVCEICFDVLTLGGIPPS</sequence>
<dbReference type="GO" id="GO:0008270">
    <property type="term" value="F:zinc ion binding"/>
    <property type="evidence" value="ECO:0007669"/>
    <property type="project" value="UniProtKB-KW"/>
</dbReference>
<dbReference type="InterPro" id="IPR000306">
    <property type="entry name" value="Znf_FYVE"/>
</dbReference>
<dbReference type="InterPro" id="IPR049765">
    <property type="entry name" value="ANFY1_BTB_POZ"/>
</dbReference>
<evidence type="ECO:0000256" key="4">
    <source>
        <dbReference type="ARBA" id="ARBA00022833"/>
    </source>
</evidence>
<dbReference type="PANTHER" id="PTHR24198:SF191">
    <property type="entry name" value="RABANKYRIN-5-LIKE"/>
    <property type="match status" value="1"/>
</dbReference>
<feature type="repeat" description="ANK" evidence="6">
    <location>
        <begin position="637"/>
        <end position="669"/>
    </location>
</feature>
<feature type="domain" description="BTB" evidence="8">
    <location>
        <begin position="72"/>
        <end position="134"/>
    </location>
</feature>
<dbReference type="Pfam" id="PF00651">
    <property type="entry name" value="BTB"/>
    <property type="match status" value="1"/>
</dbReference>
<keyword evidence="5 6" id="KW-0040">ANK repeat</keyword>
<gene>
    <name evidence="9" type="ORF">LSH36_655g01050</name>
</gene>
<dbReference type="InterPro" id="IPR011011">
    <property type="entry name" value="Znf_FYVE_PHD"/>
</dbReference>
<feature type="repeat" description="ANK" evidence="6">
    <location>
        <begin position="571"/>
        <end position="603"/>
    </location>
</feature>
<dbReference type="InterPro" id="IPR036770">
    <property type="entry name" value="Ankyrin_rpt-contain_sf"/>
</dbReference>
<keyword evidence="4" id="KW-0862">Zinc</keyword>
<dbReference type="CDD" id="cd18501">
    <property type="entry name" value="BACK_ANKFY1_Rank5"/>
    <property type="match status" value="1"/>
</dbReference>
<dbReference type="PROSITE" id="PS50097">
    <property type="entry name" value="BTB"/>
    <property type="match status" value="1"/>
</dbReference>
<feature type="repeat" description="ANK" evidence="6">
    <location>
        <begin position="888"/>
        <end position="920"/>
    </location>
</feature>
<dbReference type="PROSITE" id="PS50088">
    <property type="entry name" value="ANK_REPEAT"/>
    <property type="match status" value="12"/>
</dbReference>
<dbReference type="SMART" id="SM00064">
    <property type="entry name" value="FYVE"/>
    <property type="match status" value="1"/>
</dbReference>
<dbReference type="CDD" id="cd18303">
    <property type="entry name" value="BTB_POZ_Rank-5"/>
    <property type="match status" value="1"/>
</dbReference>
<dbReference type="Gene3D" id="3.30.40.10">
    <property type="entry name" value="Zinc/RING finger domain, C3HC4 (zinc finger)"/>
    <property type="match status" value="1"/>
</dbReference>
<keyword evidence="7" id="KW-0175">Coiled coil</keyword>
<evidence type="ECO:0000256" key="7">
    <source>
        <dbReference type="SAM" id="Coils"/>
    </source>
</evidence>
<keyword evidence="3" id="KW-0863">Zinc-finger</keyword>
<dbReference type="InterPro" id="IPR011333">
    <property type="entry name" value="SKP1/BTB/POZ_sf"/>
</dbReference>
<dbReference type="Gene3D" id="3.30.710.10">
    <property type="entry name" value="Potassium Channel Kv1.1, Chain A"/>
    <property type="match status" value="1"/>
</dbReference>
<dbReference type="Proteomes" id="UP001208570">
    <property type="component" value="Unassembled WGS sequence"/>
</dbReference>
<reference evidence="9" key="1">
    <citation type="journal article" date="2023" name="Mol. Biol. Evol.">
        <title>Third-Generation Sequencing Reveals the Adaptive Role of the Epigenome in Three Deep-Sea Polychaetes.</title>
        <authorList>
            <person name="Perez M."/>
            <person name="Aroh O."/>
            <person name="Sun Y."/>
            <person name="Lan Y."/>
            <person name="Juniper S.K."/>
            <person name="Young C.R."/>
            <person name="Angers B."/>
            <person name="Qian P.Y."/>
        </authorList>
    </citation>
    <scope>NUCLEOTIDE SEQUENCE</scope>
    <source>
        <strain evidence="9">P08H-3</strain>
    </source>
</reference>
<dbReference type="SUPFAM" id="SSF48403">
    <property type="entry name" value="Ankyrin repeat"/>
    <property type="match status" value="3"/>
</dbReference>
<feature type="coiled-coil region" evidence="7">
    <location>
        <begin position="11"/>
        <end position="38"/>
    </location>
</feature>
<dbReference type="SUPFAM" id="SSF54695">
    <property type="entry name" value="POZ domain"/>
    <property type="match status" value="1"/>
</dbReference>
<feature type="repeat" description="ANK" evidence="6">
    <location>
        <begin position="292"/>
        <end position="324"/>
    </location>
</feature>
<feature type="repeat" description="ANK" evidence="6">
    <location>
        <begin position="604"/>
        <end position="636"/>
    </location>
</feature>
<dbReference type="PRINTS" id="PR01415">
    <property type="entry name" value="ANKYRIN"/>
</dbReference>
<dbReference type="PANTHER" id="PTHR24198">
    <property type="entry name" value="ANKYRIN REPEAT AND PROTEIN KINASE DOMAIN-CONTAINING PROTEIN"/>
    <property type="match status" value="1"/>
</dbReference>
<evidence type="ECO:0000256" key="3">
    <source>
        <dbReference type="ARBA" id="ARBA00022771"/>
    </source>
</evidence>
<name>A0AAD9MWQ3_9ANNE</name>
<evidence type="ECO:0000313" key="10">
    <source>
        <dbReference type="Proteomes" id="UP001208570"/>
    </source>
</evidence>
<dbReference type="SUPFAM" id="SSF57903">
    <property type="entry name" value="FYVE/PHD zinc finger"/>
    <property type="match status" value="1"/>
</dbReference>
<feature type="repeat" description="ANK" evidence="6">
    <location>
        <begin position="921"/>
        <end position="953"/>
    </location>
</feature>
<evidence type="ECO:0000313" key="9">
    <source>
        <dbReference type="EMBL" id="KAK2145824.1"/>
    </source>
</evidence>
<feature type="repeat" description="ANK" evidence="6">
    <location>
        <begin position="785"/>
        <end position="818"/>
    </location>
</feature>
<feature type="repeat" description="ANK" evidence="6">
    <location>
        <begin position="752"/>
        <end position="784"/>
    </location>
</feature>
<proteinExistence type="predicted"/>
<dbReference type="SMART" id="SM00248">
    <property type="entry name" value="ANK"/>
    <property type="match status" value="22"/>
</dbReference>
<dbReference type="SMART" id="SM00225">
    <property type="entry name" value="BTB"/>
    <property type="match status" value="1"/>
</dbReference>
<dbReference type="EMBL" id="JAODUP010000655">
    <property type="protein sequence ID" value="KAK2145824.1"/>
    <property type="molecule type" value="Genomic_DNA"/>
</dbReference>
<dbReference type="InterPro" id="IPR002110">
    <property type="entry name" value="Ankyrin_rpt"/>
</dbReference>
<dbReference type="AlphaFoldDB" id="A0AAD9MWQ3"/>
<feature type="repeat" description="ANK" evidence="6">
    <location>
        <begin position="525"/>
        <end position="557"/>
    </location>
</feature>
<feature type="repeat" description="ANK" evidence="6">
    <location>
        <begin position="1026"/>
        <end position="1058"/>
    </location>
</feature>
<comment type="caution">
    <text evidence="9">The sequence shown here is derived from an EMBL/GenBank/DDBJ whole genome shotgun (WGS) entry which is preliminary data.</text>
</comment>
<organism evidence="9 10">
    <name type="scientific">Paralvinella palmiformis</name>
    <dbReference type="NCBI Taxonomy" id="53620"/>
    <lineage>
        <taxon>Eukaryota</taxon>
        <taxon>Metazoa</taxon>
        <taxon>Spiralia</taxon>
        <taxon>Lophotrochozoa</taxon>
        <taxon>Annelida</taxon>
        <taxon>Polychaeta</taxon>
        <taxon>Sedentaria</taxon>
        <taxon>Canalipalpata</taxon>
        <taxon>Terebellida</taxon>
        <taxon>Terebelliformia</taxon>
        <taxon>Alvinellidae</taxon>
        <taxon>Paralvinella</taxon>
    </lineage>
</organism>
<dbReference type="Pfam" id="PF01363">
    <property type="entry name" value="FYVE"/>
    <property type="match status" value="1"/>
</dbReference>
<dbReference type="PROSITE" id="PS50297">
    <property type="entry name" value="ANK_REP_REGION"/>
    <property type="match status" value="9"/>
</dbReference>
<keyword evidence="2" id="KW-0677">Repeat</keyword>
<evidence type="ECO:0000256" key="5">
    <source>
        <dbReference type="ARBA" id="ARBA00023043"/>
    </source>
</evidence>
<evidence type="ECO:0000256" key="2">
    <source>
        <dbReference type="ARBA" id="ARBA00022737"/>
    </source>
</evidence>
<dbReference type="InterPro" id="IPR000210">
    <property type="entry name" value="BTB/POZ_dom"/>
</dbReference>
<feature type="repeat" description="ANK" evidence="6">
    <location>
        <begin position="478"/>
        <end position="510"/>
    </location>
</feature>
<dbReference type="Gene3D" id="1.25.40.20">
    <property type="entry name" value="Ankyrin repeat-containing domain"/>
    <property type="match status" value="5"/>
</dbReference>
<dbReference type="InterPro" id="IPR013083">
    <property type="entry name" value="Znf_RING/FYVE/PHD"/>
</dbReference>
<protein>
    <recommendedName>
        <fullName evidence="8">BTB domain-containing protein</fullName>
    </recommendedName>
</protein>
<dbReference type="Pfam" id="PF12796">
    <property type="entry name" value="Ank_2"/>
    <property type="match status" value="6"/>
</dbReference>